<dbReference type="PANTHER" id="PTHR16830:SF19">
    <property type="entry name" value="FYN-BINDING PROTEIN-LIKE-RELATED"/>
    <property type="match status" value="1"/>
</dbReference>
<dbReference type="InterPro" id="IPR036028">
    <property type="entry name" value="SH3-like_dom_sf"/>
</dbReference>
<dbReference type="EMBL" id="OZ035828">
    <property type="protein sequence ID" value="CAL1608747.1"/>
    <property type="molecule type" value="Genomic_DNA"/>
</dbReference>
<sequence length="151" mass="16750">MERYDGGDLPPPPPDPPGLSQSSSQQHSAPEDDDNYDDVDFPPPPIEFNMDPKIEKELKKKFKLEGPVKVLHTMMVDPGAIIKKPGPKHLSVAPGDLLDVLQIHGKKALCRDGLGKVGYVNKAHLLPLEGDVYDEVEYPSDVYDNENMDHQ</sequence>
<evidence type="ECO:0000259" key="3">
    <source>
        <dbReference type="Pfam" id="PF14603"/>
    </source>
</evidence>
<keyword evidence="5" id="KW-1185">Reference proteome</keyword>
<feature type="compositionally biased region" description="Acidic residues" evidence="2">
    <location>
        <begin position="31"/>
        <end position="40"/>
    </location>
</feature>
<dbReference type="Pfam" id="PF14603">
    <property type="entry name" value="hSH3"/>
    <property type="match status" value="1"/>
</dbReference>
<feature type="region of interest" description="Disordered" evidence="2">
    <location>
        <begin position="1"/>
        <end position="50"/>
    </location>
</feature>
<dbReference type="GO" id="GO:0007229">
    <property type="term" value="P:integrin-mediated signaling pathway"/>
    <property type="evidence" value="ECO:0007669"/>
    <property type="project" value="InterPro"/>
</dbReference>
<dbReference type="InterPro" id="IPR043443">
    <property type="entry name" value="FYB1/2-like"/>
</dbReference>
<dbReference type="Proteomes" id="UP001497482">
    <property type="component" value="Chromosome 6"/>
</dbReference>
<name>A0AAV2M5W3_KNICA</name>
<dbReference type="GO" id="GO:0050852">
    <property type="term" value="P:T cell receptor signaling pathway"/>
    <property type="evidence" value="ECO:0007669"/>
    <property type="project" value="TreeGrafter"/>
</dbReference>
<gene>
    <name evidence="4" type="ORF">KC01_LOCUS35619</name>
</gene>
<organism evidence="4 5">
    <name type="scientific">Knipowitschia caucasica</name>
    <name type="common">Caucasian dwarf goby</name>
    <name type="synonym">Pomatoschistus caucasicus</name>
    <dbReference type="NCBI Taxonomy" id="637954"/>
    <lineage>
        <taxon>Eukaryota</taxon>
        <taxon>Metazoa</taxon>
        <taxon>Chordata</taxon>
        <taxon>Craniata</taxon>
        <taxon>Vertebrata</taxon>
        <taxon>Euteleostomi</taxon>
        <taxon>Actinopterygii</taxon>
        <taxon>Neopterygii</taxon>
        <taxon>Teleostei</taxon>
        <taxon>Neoteleostei</taxon>
        <taxon>Acanthomorphata</taxon>
        <taxon>Gobiaria</taxon>
        <taxon>Gobiiformes</taxon>
        <taxon>Gobioidei</taxon>
        <taxon>Gobiidae</taxon>
        <taxon>Gobiinae</taxon>
        <taxon>Knipowitschia</taxon>
    </lineage>
</organism>
<dbReference type="Gene3D" id="2.30.30.40">
    <property type="entry name" value="SH3 Domains"/>
    <property type="match status" value="1"/>
</dbReference>
<dbReference type="GO" id="GO:0072659">
    <property type="term" value="P:protein localization to plasma membrane"/>
    <property type="evidence" value="ECO:0007669"/>
    <property type="project" value="TreeGrafter"/>
</dbReference>
<protein>
    <recommendedName>
        <fullName evidence="3">Helically-extended SH3 domain-containing protein</fullName>
    </recommendedName>
</protein>
<evidence type="ECO:0000313" key="4">
    <source>
        <dbReference type="EMBL" id="CAL1608747.1"/>
    </source>
</evidence>
<feature type="domain" description="Helically-extended SH3" evidence="3">
    <location>
        <begin position="58"/>
        <end position="146"/>
    </location>
</feature>
<dbReference type="SUPFAM" id="SSF50044">
    <property type="entry name" value="SH3-domain"/>
    <property type="match status" value="1"/>
</dbReference>
<dbReference type="PANTHER" id="PTHR16830">
    <property type="entry name" value="SH2 CONTAINING ADAPTOR PRAM-1 RELATED"/>
    <property type="match status" value="1"/>
</dbReference>
<evidence type="ECO:0000256" key="2">
    <source>
        <dbReference type="SAM" id="MobiDB-lite"/>
    </source>
</evidence>
<reference evidence="4 5" key="1">
    <citation type="submission" date="2024-04" db="EMBL/GenBank/DDBJ databases">
        <authorList>
            <person name="Waldvogel A.-M."/>
            <person name="Schoenle A."/>
        </authorList>
    </citation>
    <scope>NUCLEOTIDE SEQUENCE [LARGE SCALE GENOMIC DNA]</scope>
</reference>
<evidence type="ECO:0000256" key="1">
    <source>
        <dbReference type="ARBA" id="ARBA00022553"/>
    </source>
</evidence>
<dbReference type="InterPro" id="IPR029294">
    <property type="entry name" value="hSH3"/>
</dbReference>
<proteinExistence type="predicted"/>
<evidence type="ECO:0000313" key="5">
    <source>
        <dbReference type="Proteomes" id="UP001497482"/>
    </source>
</evidence>
<keyword evidence="1" id="KW-0597">Phosphoprotein</keyword>
<dbReference type="AlphaFoldDB" id="A0AAV2M5W3"/>
<dbReference type="GO" id="GO:0005886">
    <property type="term" value="C:plasma membrane"/>
    <property type="evidence" value="ECO:0007669"/>
    <property type="project" value="InterPro"/>
</dbReference>
<accession>A0AAV2M5W3</accession>